<keyword evidence="2" id="KW-0472">Membrane</keyword>
<feature type="repeat" description="TPR" evidence="1">
    <location>
        <begin position="158"/>
        <end position="191"/>
    </location>
</feature>
<feature type="transmembrane region" description="Helical" evidence="2">
    <location>
        <begin position="396"/>
        <end position="415"/>
    </location>
</feature>
<protein>
    <submittedName>
        <fullName evidence="4">Tetratricopeptide repeat protein</fullName>
    </submittedName>
</protein>
<evidence type="ECO:0000256" key="1">
    <source>
        <dbReference type="PROSITE-ProRule" id="PRU00339"/>
    </source>
</evidence>
<dbReference type="InterPro" id="IPR010559">
    <property type="entry name" value="Sig_transdc_His_kin_internal"/>
</dbReference>
<dbReference type="InterPro" id="IPR011990">
    <property type="entry name" value="TPR-like_helical_dom_sf"/>
</dbReference>
<proteinExistence type="predicted"/>
<dbReference type="SUPFAM" id="SSF48452">
    <property type="entry name" value="TPR-like"/>
    <property type="match status" value="2"/>
</dbReference>
<keyword evidence="5" id="KW-1185">Reference proteome</keyword>
<dbReference type="Proteomes" id="UP001595616">
    <property type="component" value="Unassembled WGS sequence"/>
</dbReference>
<keyword evidence="2" id="KW-0812">Transmembrane</keyword>
<dbReference type="Gene3D" id="3.30.565.10">
    <property type="entry name" value="Histidine kinase-like ATPase, C-terminal domain"/>
    <property type="match status" value="1"/>
</dbReference>
<gene>
    <name evidence="4" type="ORF">ACFOOI_07450</name>
</gene>
<dbReference type="EMBL" id="JBHRYQ010000001">
    <property type="protein sequence ID" value="MFC3810481.1"/>
    <property type="molecule type" value="Genomic_DNA"/>
</dbReference>
<feature type="domain" description="Signal transduction histidine kinase internal region" evidence="3">
    <location>
        <begin position="430"/>
        <end position="509"/>
    </location>
</feature>
<dbReference type="InterPro" id="IPR050640">
    <property type="entry name" value="Bact_2-comp_sensor_kinase"/>
</dbReference>
<dbReference type="RefSeq" id="WP_379836666.1">
    <property type="nucleotide sequence ID" value="NZ_JBHRYQ010000001.1"/>
</dbReference>
<organism evidence="4 5">
    <name type="scientific">Lacihabitans lacunae</name>
    <dbReference type="NCBI Taxonomy" id="1028214"/>
    <lineage>
        <taxon>Bacteria</taxon>
        <taxon>Pseudomonadati</taxon>
        <taxon>Bacteroidota</taxon>
        <taxon>Cytophagia</taxon>
        <taxon>Cytophagales</taxon>
        <taxon>Leadbetterellaceae</taxon>
        <taxon>Lacihabitans</taxon>
    </lineage>
</organism>
<dbReference type="PROSITE" id="PS50005">
    <property type="entry name" value="TPR"/>
    <property type="match status" value="1"/>
</dbReference>
<evidence type="ECO:0000256" key="2">
    <source>
        <dbReference type="SAM" id="Phobius"/>
    </source>
</evidence>
<evidence type="ECO:0000259" key="3">
    <source>
        <dbReference type="Pfam" id="PF06580"/>
    </source>
</evidence>
<evidence type="ECO:0000313" key="5">
    <source>
        <dbReference type="Proteomes" id="UP001595616"/>
    </source>
</evidence>
<comment type="caution">
    <text evidence="4">The sequence shown here is derived from an EMBL/GenBank/DDBJ whole genome shotgun (WGS) entry which is preliminary data.</text>
</comment>
<dbReference type="SUPFAM" id="SSF55874">
    <property type="entry name" value="ATPase domain of HSP90 chaperone/DNA topoisomerase II/histidine kinase"/>
    <property type="match status" value="1"/>
</dbReference>
<keyword evidence="1" id="KW-0802">TPR repeat</keyword>
<dbReference type="PANTHER" id="PTHR34220">
    <property type="entry name" value="SENSOR HISTIDINE KINASE YPDA"/>
    <property type="match status" value="1"/>
</dbReference>
<dbReference type="Gene3D" id="1.25.40.10">
    <property type="entry name" value="Tetratricopeptide repeat domain"/>
    <property type="match status" value="2"/>
</dbReference>
<reference evidence="5" key="1">
    <citation type="journal article" date="2019" name="Int. J. Syst. Evol. Microbiol.">
        <title>The Global Catalogue of Microorganisms (GCM) 10K type strain sequencing project: providing services to taxonomists for standard genome sequencing and annotation.</title>
        <authorList>
            <consortium name="The Broad Institute Genomics Platform"/>
            <consortium name="The Broad Institute Genome Sequencing Center for Infectious Disease"/>
            <person name="Wu L."/>
            <person name="Ma J."/>
        </authorList>
    </citation>
    <scope>NUCLEOTIDE SEQUENCE [LARGE SCALE GENOMIC DNA]</scope>
    <source>
        <strain evidence="5">CECT 7956</strain>
    </source>
</reference>
<dbReference type="PANTHER" id="PTHR34220:SF7">
    <property type="entry name" value="SENSOR HISTIDINE KINASE YPDA"/>
    <property type="match status" value="1"/>
</dbReference>
<dbReference type="Pfam" id="PF06580">
    <property type="entry name" value="His_kinase"/>
    <property type="match status" value="1"/>
</dbReference>
<accession>A0ABV7YU77</accession>
<dbReference type="SMART" id="SM00028">
    <property type="entry name" value="TPR"/>
    <property type="match status" value="6"/>
</dbReference>
<dbReference type="Pfam" id="PF13424">
    <property type="entry name" value="TPR_12"/>
    <property type="match status" value="2"/>
</dbReference>
<sequence>MMKRKGTTYCILIGLLLVVNSVWGQTPEAVLSILENGKTISYDSLEHLIQPLRKDSVFIKTLSDSNKNPMAQSFALNVLGMNARNKSDFKSAIALHQKALDIAQEIQSKDLEVSSLNMIGVAYRRLDEVRLALEYHKQALSIAEKVRPVSVSILKSKAVSLNSIGNIYLVLKQYDLAGKQFEQSLKIEEKVNNKLGLAINYQNLGFIAEAKQKLDSALFFYKRSLKYNHEINSTIGNIICQNSIAQILIKQNKTQEGLNLILSSLPAAEKLGDKYYIGMAKVNAGWAQSKLRDFENAEKNLKEGLQINLENDFKSSISETYSHLSALFEMKGDYKTSLQYLKDKQEYADKVLNEENLRYTADLIVKYDNEKKESQIALLEKENEIVKIKLNQNQRILIFAGVLFSLLAILAFIWYRQRELNTEKSMLKLEQQMMRSQMNPHFLFNSLNSIKLYIINNDKEKAVYYLNKFSKLIRTILTNSQEKEISLQEELDTTELYLNIENIRFTDKIAYSVKVENGINPNQIKIPSLLLQPFIENSIWHGLSNRESNKQIQVNIKHGFENNIVIEIIDNGIGRVKAQEIKASKVSKQKSIGIELTRERLANFAKNNKGEMLLVFEDLYDSNQQPLGTKVILNIPQ</sequence>
<dbReference type="InterPro" id="IPR036890">
    <property type="entry name" value="HATPase_C_sf"/>
</dbReference>
<dbReference type="InterPro" id="IPR019734">
    <property type="entry name" value="TPR_rpt"/>
</dbReference>
<evidence type="ECO:0000313" key="4">
    <source>
        <dbReference type="EMBL" id="MFC3810481.1"/>
    </source>
</evidence>
<keyword evidence="2" id="KW-1133">Transmembrane helix</keyword>
<name>A0ABV7YU77_9BACT</name>